<keyword evidence="4" id="KW-0393">Immunoglobulin domain</keyword>
<sequence length="330" mass="35313">MAITPAKAIPATVRTTPSTLLKIASSEVTATNPSTTVPFTGSQEASSGKLSHKESTASRHDHEAATKPSSPPASLLQTKHSHLPLLKSTLNQHGTDTMLVNLVVLSQPPRVLHPRHREMTVHLGDKVSVECKVEGHPAPRVTWVLPNHVHVAAGSLSARYTDRGIYQCIGSSAAGTDSVSVRLHVRALPPVIQQSHHETATITEGSPAYIHCTATGSPPSVIRWFTPDGAQLTASLDTGQNRIVFPNGTLYIQRVGKRDTGRYECSASNTVASSRRTVILNIRKNLSSAKASITSSSPQRTDVIYGSSLLLNCVATGQMCNALIYFSKLL</sequence>
<evidence type="ECO:0000313" key="7">
    <source>
        <dbReference type="Ensembl" id="ENSNBRP00000017676.1"/>
    </source>
</evidence>
<evidence type="ECO:0000256" key="5">
    <source>
        <dbReference type="SAM" id="MobiDB-lite"/>
    </source>
</evidence>
<name>A0A3Q4H7A3_NEOBR</name>
<dbReference type="FunFam" id="2.60.40.10:FF:000063">
    <property type="entry name" value="neural cell adhesion molecule L1"/>
    <property type="match status" value="1"/>
</dbReference>
<evidence type="ECO:0000256" key="4">
    <source>
        <dbReference type="ARBA" id="ARBA00023319"/>
    </source>
</evidence>
<dbReference type="Ensembl" id="ENSNBRT00000018153.1">
    <property type="protein sequence ID" value="ENSNBRP00000017676.1"/>
    <property type="gene ID" value="ENSNBRG00000013638.1"/>
</dbReference>
<keyword evidence="1" id="KW-0732">Signal</keyword>
<dbReference type="STRING" id="32507.ENSNBRP00000017676"/>
<reference evidence="7" key="2">
    <citation type="submission" date="2025-09" db="UniProtKB">
        <authorList>
            <consortium name="Ensembl"/>
        </authorList>
    </citation>
    <scope>IDENTIFICATION</scope>
</reference>
<dbReference type="PANTHER" id="PTHR12231">
    <property type="entry name" value="CTX-RELATED TYPE I TRANSMEMBRANE PROTEIN"/>
    <property type="match status" value="1"/>
</dbReference>
<protein>
    <recommendedName>
        <fullName evidence="6">Ig-like domain-containing protein</fullName>
    </recommendedName>
</protein>
<dbReference type="InterPro" id="IPR051170">
    <property type="entry name" value="Neural/epithelial_adhesion"/>
</dbReference>
<accession>A0A3Q4H7A3</accession>
<dbReference type="GeneTree" id="ENSGT00940000159942"/>
<dbReference type="Pfam" id="PF13927">
    <property type="entry name" value="Ig_3"/>
    <property type="match status" value="2"/>
</dbReference>
<keyword evidence="2" id="KW-0677">Repeat</keyword>
<feature type="domain" description="Ig-like" evidence="6">
    <location>
        <begin position="109"/>
        <end position="180"/>
    </location>
</feature>
<evidence type="ECO:0000313" key="8">
    <source>
        <dbReference type="Proteomes" id="UP000261580"/>
    </source>
</evidence>
<dbReference type="OMA" id="TNTRHTH"/>
<dbReference type="Bgee" id="ENSNBRG00000013638">
    <property type="expression patterns" value="Expressed in mesonephros and 4 other cell types or tissues"/>
</dbReference>
<feature type="compositionally biased region" description="Basic and acidic residues" evidence="5">
    <location>
        <begin position="51"/>
        <end position="65"/>
    </location>
</feature>
<dbReference type="InterPro" id="IPR003598">
    <property type="entry name" value="Ig_sub2"/>
</dbReference>
<dbReference type="SUPFAM" id="SSF48726">
    <property type="entry name" value="Immunoglobulin"/>
    <property type="match status" value="2"/>
</dbReference>
<keyword evidence="8" id="KW-1185">Reference proteome</keyword>
<dbReference type="PANTHER" id="PTHR12231:SF253">
    <property type="entry name" value="DPR-INTERACTING PROTEIN ETA, ISOFORM B-RELATED"/>
    <property type="match status" value="1"/>
</dbReference>
<proteinExistence type="predicted"/>
<dbReference type="SMART" id="SM00408">
    <property type="entry name" value="IGc2"/>
    <property type="match status" value="2"/>
</dbReference>
<dbReference type="InterPro" id="IPR003599">
    <property type="entry name" value="Ig_sub"/>
</dbReference>
<evidence type="ECO:0000256" key="1">
    <source>
        <dbReference type="ARBA" id="ARBA00022729"/>
    </source>
</evidence>
<reference evidence="7" key="1">
    <citation type="submission" date="2025-08" db="UniProtKB">
        <authorList>
            <consortium name="Ensembl"/>
        </authorList>
    </citation>
    <scope>IDENTIFICATION</scope>
</reference>
<evidence type="ECO:0000259" key="6">
    <source>
        <dbReference type="PROSITE" id="PS50835"/>
    </source>
</evidence>
<feature type="region of interest" description="Disordered" evidence="5">
    <location>
        <begin position="31"/>
        <end position="76"/>
    </location>
</feature>
<evidence type="ECO:0000256" key="2">
    <source>
        <dbReference type="ARBA" id="ARBA00022737"/>
    </source>
</evidence>
<dbReference type="Proteomes" id="UP000261580">
    <property type="component" value="Unassembled WGS sequence"/>
</dbReference>
<dbReference type="SMART" id="SM00409">
    <property type="entry name" value="IG"/>
    <property type="match status" value="2"/>
</dbReference>
<evidence type="ECO:0000256" key="3">
    <source>
        <dbReference type="ARBA" id="ARBA00023157"/>
    </source>
</evidence>
<dbReference type="InterPro" id="IPR007110">
    <property type="entry name" value="Ig-like_dom"/>
</dbReference>
<dbReference type="Gene3D" id="2.60.40.10">
    <property type="entry name" value="Immunoglobulins"/>
    <property type="match status" value="2"/>
</dbReference>
<dbReference type="PROSITE" id="PS50835">
    <property type="entry name" value="IG_LIKE"/>
    <property type="match status" value="2"/>
</dbReference>
<dbReference type="InterPro" id="IPR013783">
    <property type="entry name" value="Ig-like_fold"/>
</dbReference>
<dbReference type="InterPro" id="IPR036179">
    <property type="entry name" value="Ig-like_dom_sf"/>
</dbReference>
<keyword evidence="3" id="KW-1015">Disulfide bond</keyword>
<feature type="domain" description="Ig-like" evidence="6">
    <location>
        <begin position="189"/>
        <end position="281"/>
    </location>
</feature>
<dbReference type="AlphaFoldDB" id="A0A3Q4H7A3"/>
<feature type="compositionally biased region" description="Polar residues" evidence="5">
    <location>
        <begin position="31"/>
        <end position="49"/>
    </location>
</feature>
<organism evidence="7 8">
    <name type="scientific">Neolamprologus brichardi</name>
    <name type="common">Fairy cichlid</name>
    <name type="synonym">Lamprologus brichardi</name>
    <dbReference type="NCBI Taxonomy" id="32507"/>
    <lineage>
        <taxon>Eukaryota</taxon>
        <taxon>Metazoa</taxon>
        <taxon>Chordata</taxon>
        <taxon>Craniata</taxon>
        <taxon>Vertebrata</taxon>
        <taxon>Euteleostomi</taxon>
        <taxon>Actinopterygii</taxon>
        <taxon>Neopterygii</taxon>
        <taxon>Teleostei</taxon>
        <taxon>Neoteleostei</taxon>
        <taxon>Acanthomorphata</taxon>
        <taxon>Ovalentaria</taxon>
        <taxon>Cichlomorphae</taxon>
        <taxon>Cichliformes</taxon>
        <taxon>Cichlidae</taxon>
        <taxon>African cichlids</taxon>
        <taxon>Pseudocrenilabrinae</taxon>
        <taxon>Lamprologini</taxon>
        <taxon>Neolamprologus</taxon>
    </lineage>
</organism>